<keyword evidence="2" id="KW-0540">Nuclease</keyword>
<protein>
    <submittedName>
        <fullName evidence="2">DNA repair exonuclease SbcCD D subunit</fullName>
    </submittedName>
</protein>
<feature type="domain" description="Calcineurin-like phosphoesterase" evidence="1">
    <location>
        <begin position="168"/>
        <end position="351"/>
    </location>
</feature>
<keyword evidence="3" id="KW-1185">Reference proteome</keyword>
<dbReference type="Pfam" id="PF00149">
    <property type="entry name" value="Metallophos"/>
    <property type="match status" value="1"/>
</dbReference>
<dbReference type="SUPFAM" id="SSF56300">
    <property type="entry name" value="Metallo-dependent phosphatases"/>
    <property type="match status" value="1"/>
</dbReference>
<keyword evidence="2" id="KW-0378">Hydrolase</keyword>
<dbReference type="OrthoDB" id="9744at10239"/>
<dbReference type="PANTHER" id="PTHR30337">
    <property type="entry name" value="COMPONENT OF ATP-DEPENDENT DSDNA EXONUCLEASE"/>
    <property type="match status" value="1"/>
</dbReference>
<dbReference type="EMBL" id="HF920635">
    <property type="protein sequence ID" value="CCV02038.1"/>
    <property type="molecule type" value="Genomic_DNA"/>
</dbReference>
<gene>
    <name evidence="2" type="primary">020R</name>
    <name evidence="2" type="ORF">IIV25_020R</name>
</gene>
<evidence type="ECO:0000313" key="3">
    <source>
        <dbReference type="Proteomes" id="UP000097612"/>
    </source>
</evidence>
<proteinExistence type="predicted"/>
<evidence type="ECO:0000313" key="2">
    <source>
        <dbReference type="EMBL" id="CCV02038.1"/>
    </source>
</evidence>
<dbReference type="PANTHER" id="PTHR30337:SF8">
    <property type="entry name" value="BLL4141 PROTEIN"/>
    <property type="match status" value="1"/>
</dbReference>
<dbReference type="KEGG" id="vg:18501392"/>
<evidence type="ECO:0000259" key="1">
    <source>
        <dbReference type="Pfam" id="PF00149"/>
    </source>
</evidence>
<dbReference type="InterPro" id="IPR050535">
    <property type="entry name" value="DNA_Repair-Maintenance_Comp"/>
</dbReference>
<dbReference type="GO" id="GO:0004527">
    <property type="term" value="F:exonuclease activity"/>
    <property type="evidence" value="ECO:0007669"/>
    <property type="project" value="UniProtKB-KW"/>
</dbReference>
<sequence>MDQFKVFIDLDGVLADFEQGVRNLGISNKSSEMWFKLSQIPNFFGNLEWCVDGLILWEFIKKYNPTVLTGLPLGNWAEPQKRDWCSRNLGDNVNVICCKSKEKSIKAKEHLLPLQTMILIDDSDKFKSEWISQGGIFIHHTNTECTIEKFKEVTKSGVEEPKSEDVVKILFIGDPHFKIKNVECIPLFTSKILNIVAKSKLDFVVVAGDLLDNHDRVDVEPLNLAIEFINSLRLLIKTFVLVGNHDYKNNQQFLTNHHWMNVLKCWENVVIVDDITTFEVKNLKFLFAPYIPPGRFIEALETKISQKHFTNFKAVFAHQEFYGCKMGPIESKHGDKWNSEYPIVISGHIHNKQWVQDNIYYPGSAMQHAFGQSVENTVSIISLSENEIICEEEDLKMPKLIIKYMTVSDVMNPESKISKYKNTEFKKYKIVLQGNPEEFQTFKKNLKYKQLLLLGFKITFKSKVVMATPTLSSIESKKNFLDILNEKIKEEKDPELQNIFEKFVLNF</sequence>
<dbReference type="InterPro" id="IPR029052">
    <property type="entry name" value="Metallo-depent_PP-like"/>
</dbReference>
<dbReference type="RefSeq" id="YP_009010553.1">
    <property type="nucleotide sequence ID" value="NC_023613.1"/>
</dbReference>
<dbReference type="GeneID" id="18501392"/>
<dbReference type="Gene3D" id="3.40.50.1000">
    <property type="entry name" value="HAD superfamily/HAD-like"/>
    <property type="match status" value="1"/>
</dbReference>
<dbReference type="InterPro" id="IPR023214">
    <property type="entry name" value="HAD_sf"/>
</dbReference>
<organism evidence="2 3">
    <name type="scientific">Invertebrate iridovirus 25</name>
    <dbReference type="NCBI Taxonomy" id="1301280"/>
    <lineage>
        <taxon>Viruses</taxon>
        <taxon>Varidnaviria</taxon>
        <taxon>Bamfordvirae</taxon>
        <taxon>Nucleocytoviricota</taxon>
        <taxon>Megaviricetes</taxon>
        <taxon>Pimascovirales</taxon>
        <taxon>Pimascovirales incertae sedis</taxon>
        <taxon>Iridoviridae</taxon>
        <taxon>Betairidovirinae</taxon>
        <taxon>Chloriridovirus</taxon>
        <taxon>Chloriridovirus simulium2</taxon>
    </lineage>
</organism>
<name>W8W1H2_9VIRU</name>
<dbReference type="InterPro" id="IPR004843">
    <property type="entry name" value="Calcineurin-like_PHP"/>
</dbReference>
<dbReference type="Proteomes" id="UP000097612">
    <property type="component" value="Segment"/>
</dbReference>
<keyword evidence="2" id="KW-0269">Exonuclease</keyword>
<dbReference type="Gene3D" id="3.60.21.10">
    <property type="match status" value="1"/>
</dbReference>
<reference evidence="2 3" key="1">
    <citation type="journal article" date="2013" name="Arch. Virol.">
        <title>Complete genome sequence of invertebrate iridovirus IIV-25 isolated from a blackfly larva.</title>
        <authorList>
            <person name="Piegu B."/>
            <person name="Guizard S."/>
            <person name="Spears T."/>
            <person name="Cruaud C."/>
            <person name="Couloux A."/>
            <person name="Bideshi D.K."/>
            <person name="Federici B.A."/>
            <person name="Bigot Y."/>
        </authorList>
    </citation>
    <scope>NUCLEOTIDE SEQUENCE [LARGE SCALE GENOMIC DNA]</scope>
</reference>
<accession>W8W1H2</accession>